<keyword evidence="2" id="KW-0521">NADP</keyword>
<keyword evidence="5" id="KW-1185">Reference proteome</keyword>
<evidence type="ECO:0000313" key="5">
    <source>
        <dbReference type="Proteomes" id="UP000800035"/>
    </source>
</evidence>
<dbReference type="PRINTS" id="PR00081">
    <property type="entry name" value="GDHRDH"/>
</dbReference>
<evidence type="ECO:0000313" key="4">
    <source>
        <dbReference type="EMBL" id="KAF1962958.1"/>
    </source>
</evidence>
<dbReference type="FunFam" id="3.40.50.720:FF:000084">
    <property type="entry name" value="Short-chain dehydrogenase reductase"/>
    <property type="match status" value="1"/>
</dbReference>
<dbReference type="OrthoDB" id="417891at2759"/>
<evidence type="ECO:0000256" key="3">
    <source>
        <dbReference type="ARBA" id="ARBA00023002"/>
    </source>
</evidence>
<dbReference type="InterPro" id="IPR002347">
    <property type="entry name" value="SDR_fam"/>
</dbReference>
<dbReference type="InterPro" id="IPR020904">
    <property type="entry name" value="Sc_DH/Rdtase_CS"/>
</dbReference>
<dbReference type="SUPFAM" id="SSF51735">
    <property type="entry name" value="NAD(P)-binding Rossmann-fold domains"/>
    <property type="match status" value="1"/>
</dbReference>
<evidence type="ECO:0000256" key="2">
    <source>
        <dbReference type="ARBA" id="ARBA00022857"/>
    </source>
</evidence>
<dbReference type="Proteomes" id="UP000800035">
    <property type="component" value="Unassembled WGS sequence"/>
</dbReference>
<comment type="similarity">
    <text evidence="1">Belongs to the short-chain dehydrogenases/reductases (SDR) family.</text>
</comment>
<dbReference type="PROSITE" id="PS00061">
    <property type="entry name" value="ADH_SHORT"/>
    <property type="match status" value="1"/>
</dbReference>
<dbReference type="PANTHER" id="PTHR43180">
    <property type="entry name" value="3-OXOACYL-(ACYL-CARRIER-PROTEIN) REDUCTASE (AFU_ORTHOLOGUE AFUA_6G11210)"/>
    <property type="match status" value="1"/>
</dbReference>
<evidence type="ECO:0000256" key="1">
    <source>
        <dbReference type="ARBA" id="ARBA00006484"/>
    </source>
</evidence>
<dbReference type="GO" id="GO:0016491">
    <property type="term" value="F:oxidoreductase activity"/>
    <property type="evidence" value="ECO:0007669"/>
    <property type="project" value="UniProtKB-KW"/>
</dbReference>
<dbReference type="PRINTS" id="PR00080">
    <property type="entry name" value="SDRFAMILY"/>
</dbReference>
<dbReference type="EMBL" id="ML976978">
    <property type="protein sequence ID" value="KAF1962958.1"/>
    <property type="molecule type" value="Genomic_DNA"/>
</dbReference>
<dbReference type="PANTHER" id="PTHR43180:SF63">
    <property type="entry name" value="DEHYDROGENASE_REDUCTASE FAMILY PROTEIN, PUTATIVE (AFU_ORTHOLOGUE AFUA_6G03520)-RELATED"/>
    <property type="match status" value="1"/>
</dbReference>
<organism evidence="4 5">
    <name type="scientific">Byssothecium circinans</name>
    <dbReference type="NCBI Taxonomy" id="147558"/>
    <lineage>
        <taxon>Eukaryota</taxon>
        <taxon>Fungi</taxon>
        <taxon>Dikarya</taxon>
        <taxon>Ascomycota</taxon>
        <taxon>Pezizomycotina</taxon>
        <taxon>Dothideomycetes</taxon>
        <taxon>Pleosporomycetidae</taxon>
        <taxon>Pleosporales</taxon>
        <taxon>Massarineae</taxon>
        <taxon>Massarinaceae</taxon>
        <taxon>Byssothecium</taxon>
    </lineage>
</organism>
<reference evidence="4" key="1">
    <citation type="journal article" date="2020" name="Stud. Mycol.">
        <title>101 Dothideomycetes genomes: a test case for predicting lifestyles and emergence of pathogens.</title>
        <authorList>
            <person name="Haridas S."/>
            <person name="Albert R."/>
            <person name="Binder M."/>
            <person name="Bloem J."/>
            <person name="Labutti K."/>
            <person name="Salamov A."/>
            <person name="Andreopoulos B."/>
            <person name="Baker S."/>
            <person name="Barry K."/>
            <person name="Bills G."/>
            <person name="Bluhm B."/>
            <person name="Cannon C."/>
            <person name="Castanera R."/>
            <person name="Culley D."/>
            <person name="Daum C."/>
            <person name="Ezra D."/>
            <person name="Gonzalez J."/>
            <person name="Henrissat B."/>
            <person name="Kuo A."/>
            <person name="Liang C."/>
            <person name="Lipzen A."/>
            <person name="Lutzoni F."/>
            <person name="Magnuson J."/>
            <person name="Mondo S."/>
            <person name="Nolan M."/>
            <person name="Ohm R."/>
            <person name="Pangilinan J."/>
            <person name="Park H.-J."/>
            <person name="Ramirez L."/>
            <person name="Alfaro M."/>
            <person name="Sun H."/>
            <person name="Tritt A."/>
            <person name="Yoshinaga Y."/>
            <person name="Zwiers L.-H."/>
            <person name="Turgeon B."/>
            <person name="Goodwin S."/>
            <person name="Spatafora J."/>
            <person name="Crous P."/>
            <person name="Grigoriev I."/>
        </authorList>
    </citation>
    <scope>NUCLEOTIDE SEQUENCE</scope>
    <source>
        <strain evidence="4">CBS 675.92</strain>
    </source>
</reference>
<dbReference type="AlphaFoldDB" id="A0A6A5UDX9"/>
<proteinExistence type="inferred from homology"/>
<sequence>MGRLEGKNAIVTGAAGGIGLETSILFAQEGANVLLSDISGPALEKAIAKLKEVVPEAKKIDTKITDVSKESDVQAMVEHLDSWGGVDVIFNNAGIMHADDADAVDTPEKIWDLTQAINVKGVWFGSKHAVLSFRKHGKKNASVINTASVVALVGSATPQLAYTASKGAVLALTRELAMVHAREGYRFNSLCPAPLNTPLLQDWLGDDAVKRHRREVHFPTGRFGEAIEQAKAVLFLASDESSFVNGTDFVVDGGMTKCYTTAEGAPTPAPKNQAR</sequence>
<name>A0A6A5UDX9_9PLEO</name>
<dbReference type="Gene3D" id="3.40.50.720">
    <property type="entry name" value="NAD(P)-binding Rossmann-like Domain"/>
    <property type="match status" value="1"/>
</dbReference>
<protein>
    <submittedName>
        <fullName evidence="4">NAD(P)-binding protein</fullName>
    </submittedName>
</protein>
<accession>A0A6A5UDX9</accession>
<keyword evidence="3" id="KW-0560">Oxidoreductase</keyword>
<gene>
    <name evidence="4" type="ORF">CC80DRAFT_487392</name>
</gene>
<dbReference type="Pfam" id="PF13561">
    <property type="entry name" value="adh_short_C2"/>
    <property type="match status" value="1"/>
</dbReference>
<dbReference type="CDD" id="cd05233">
    <property type="entry name" value="SDR_c"/>
    <property type="match status" value="1"/>
</dbReference>
<dbReference type="InterPro" id="IPR036291">
    <property type="entry name" value="NAD(P)-bd_dom_sf"/>
</dbReference>